<feature type="transmembrane region" description="Helical" evidence="2">
    <location>
        <begin position="345"/>
        <end position="365"/>
    </location>
</feature>
<feature type="signal peptide" evidence="3">
    <location>
        <begin position="1"/>
        <end position="23"/>
    </location>
</feature>
<dbReference type="EMBL" id="CDMC01000017">
    <property type="protein sequence ID" value="CEL10153.1"/>
    <property type="molecule type" value="Genomic_DNA"/>
</dbReference>
<dbReference type="OMA" id="LGYAWIG"/>
<accession>A0A0U5CHG3</accession>
<protein>
    <submittedName>
        <fullName evidence="4">Uncharacterized protein</fullName>
    </submittedName>
</protein>
<keyword evidence="5" id="KW-1185">Reference proteome</keyword>
<evidence type="ECO:0000313" key="5">
    <source>
        <dbReference type="Proteomes" id="UP000054771"/>
    </source>
</evidence>
<organism evidence="4 5">
    <name type="scientific">Aspergillus calidoustus</name>
    <dbReference type="NCBI Taxonomy" id="454130"/>
    <lineage>
        <taxon>Eukaryota</taxon>
        <taxon>Fungi</taxon>
        <taxon>Dikarya</taxon>
        <taxon>Ascomycota</taxon>
        <taxon>Pezizomycotina</taxon>
        <taxon>Eurotiomycetes</taxon>
        <taxon>Eurotiomycetidae</taxon>
        <taxon>Eurotiales</taxon>
        <taxon>Aspergillaceae</taxon>
        <taxon>Aspergillus</taxon>
        <taxon>Aspergillus subgen. Nidulantes</taxon>
    </lineage>
</organism>
<evidence type="ECO:0000256" key="1">
    <source>
        <dbReference type="SAM" id="MobiDB-lite"/>
    </source>
</evidence>
<keyword evidence="2" id="KW-0472">Membrane</keyword>
<evidence type="ECO:0000256" key="2">
    <source>
        <dbReference type="SAM" id="Phobius"/>
    </source>
</evidence>
<keyword evidence="3" id="KW-0732">Signal</keyword>
<name>A0A0U5CHG3_ASPCI</name>
<reference evidence="5" key="1">
    <citation type="journal article" date="2016" name="Genome Announc.">
        <title>Draft genome sequences of fungus Aspergillus calidoustus.</title>
        <authorList>
            <person name="Horn F."/>
            <person name="Linde J."/>
            <person name="Mattern D.J."/>
            <person name="Walther G."/>
            <person name="Guthke R."/>
            <person name="Scherlach K."/>
            <person name="Martin K."/>
            <person name="Brakhage A.A."/>
            <person name="Petzke L."/>
            <person name="Valiante V."/>
        </authorList>
    </citation>
    <scope>NUCLEOTIDE SEQUENCE [LARGE SCALE GENOMIC DNA]</scope>
    <source>
        <strain evidence="5">SF006504</strain>
    </source>
</reference>
<dbReference type="AlphaFoldDB" id="A0A0U5CHG3"/>
<keyword evidence="2" id="KW-1133">Transmembrane helix</keyword>
<evidence type="ECO:0000313" key="4">
    <source>
        <dbReference type="EMBL" id="CEL10153.1"/>
    </source>
</evidence>
<dbReference type="Proteomes" id="UP000054771">
    <property type="component" value="Unassembled WGS sequence"/>
</dbReference>
<evidence type="ECO:0000256" key="3">
    <source>
        <dbReference type="SAM" id="SignalP"/>
    </source>
</evidence>
<feature type="chain" id="PRO_5006855727" evidence="3">
    <location>
        <begin position="24"/>
        <end position="366"/>
    </location>
</feature>
<gene>
    <name evidence="4" type="ORF">ASPCAL13278</name>
</gene>
<keyword evidence="2" id="KW-0812">Transmembrane</keyword>
<dbReference type="OrthoDB" id="4869700at2759"/>
<proteinExistence type="predicted"/>
<sequence>MRAPTFLILCALSGLLHTPGAFAQRRGGGHSDSDSDSHSNSNNDEESSSDSSDSSSSSSSGPYCDTPINPPPNIEVNLIPDNGDNRNYRGISNYDGSFFHGEAWLGYNILETTGIDNCNSTAENPIRLLGYAWMGPQSEEPAGLTNPYIIGFQAWESKEPVEEIDTSYDYVMWDPNEKWCPEEPDLFLVRTTHSWWGSAAEPGGDLPIVAADVIDMEFAADEEDPGAVSFNGTMPETITPEPRYEGFPFRLLGLPGRICTDERVYWFEDNIDRLGLSGSVTNATLDLVLTGRGIAVPYRNNVAHNLTVEFNVTFSGRFDTANSTERPDIRQTEESLITWVPNSGVAVAPLGWVGCFISLLTLLLVV</sequence>
<feature type="compositionally biased region" description="Low complexity" evidence="1">
    <location>
        <begin position="49"/>
        <end position="60"/>
    </location>
</feature>
<feature type="region of interest" description="Disordered" evidence="1">
    <location>
        <begin position="23"/>
        <end position="81"/>
    </location>
</feature>